<dbReference type="KEGG" id="amn:RAM_21990"/>
<accession>A0A9R0NYB4</accession>
<reference evidence="2 3" key="1">
    <citation type="journal article" date="2011" name="J. Bacteriol.">
        <title>Whole genome sequence of the rifamycin B-producing strain Amycolatopsis mediterranei S699.</title>
        <authorList>
            <person name="Verma M."/>
            <person name="Kaur J."/>
            <person name="Kumar M."/>
            <person name="Kumari K."/>
            <person name="Saxena A."/>
            <person name="Anand S."/>
            <person name="Nigam A."/>
            <person name="Ravi V."/>
            <person name="Raghuvanshi S."/>
            <person name="Khurana P."/>
            <person name="Tyagi A.K."/>
            <person name="Khurana J.P."/>
            <person name="Lal R."/>
        </authorList>
    </citation>
    <scope>NUCLEOTIDE SEQUENCE [LARGE SCALE GENOMIC DNA]</scope>
    <source>
        <strain evidence="2 3">S699</strain>
    </source>
</reference>
<protein>
    <recommendedName>
        <fullName evidence="1">DUF5655 domain-containing protein</fullName>
    </recommendedName>
</protein>
<proteinExistence type="predicted"/>
<keyword evidence="3" id="KW-1185">Reference proteome</keyword>
<organism evidence="2 3">
    <name type="scientific">Amycolatopsis mediterranei (strain S699)</name>
    <name type="common">Nocardia mediterranei</name>
    <dbReference type="NCBI Taxonomy" id="713604"/>
    <lineage>
        <taxon>Bacteria</taxon>
        <taxon>Bacillati</taxon>
        <taxon>Actinomycetota</taxon>
        <taxon>Actinomycetes</taxon>
        <taxon>Pseudonocardiales</taxon>
        <taxon>Pseudonocardiaceae</taxon>
        <taxon>Amycolatopsis</taxon>
    </lineage>
</organism>
<dbReference type="Pfam" id="PF18899">
    <property type="entry name" value="DUF5655"/>
    <property type="match status" value="1"/>
</dbReference>
<sequence>MVGLAPIGTVSAILDGMPTRWTCPRCDREFARAGQGHTCVPGCTVEETFAGKAPWQRSVYDAVLEHLRTLGDVHEDAVKVGVFLKRDRKLAELRPRSRDVLVYLWLPSPVETARIAPASWASGPRVGHKLSLRAVSDVDDEVRGWLTAAFAVS</sequence>
<evidence type="ECO:0000259" key="1">
    <source>
        <dbReference type="Pfam" id="PF18899"/>
    </source>
</evidence>
<dbReference type="InterPro" id="IPR043714">
    <property type="entry name" value="DUF5655"/>
</dbReference>
<name>A0A9R0NYB4_AMYMS</name>
<gene>
    <name evidence="2" type="ordered locus">RAM_21990</name>
</gene>
<evidence type="ECO:0000313" key="3">
    <source>
        <dbReference type="Proteomes" id="UP000006138"/>
    </source>
</evidence>
<dbReference type="Proteomes" id="UP000006138">
    <property type="component" value="Chromosome"/>
</dbReference>
<evidence type="ECO:0000313" key="2">
    <source>
        <dbReference type="EMBL" id="AEK42878.1"/>
    </source>
</evidence>
<feature type="domain" description="DUF5655" evidence="1">
    <location>
        <begin position="45"/>
        <end position="151"/>
    </location>
</feature>
<dbReference type="AlphaFoldDB" id="A0A9R0NYB4"/>
<dbReference type="EMBL" id="CP002896">
    <property type="protein sequence ID" value="AEK42878.1"/>
    <property type="molecule type" value="Genomic_DNA"/>
</dbReference>